<gene>
    <name evidence="4" type="ORF">GCM10011386_27430</name>
</gene>
<keyword evidence="2" id="KW-0963">Cytoplasm</keyword>
<comment type="similarity">
    <text evidence="1 2">Belongs to the universal stress protein A family.</text>
</comment>
<dbReference type="CDD" id="cd00293">
    <property type="entry name" value="USP-like"/>
    <property type="match status" value="1"/>
</dbReference>
<accession>A0ABQ1M9K9</accession>
<name>A0ABQ1M9K9_9SPHI</name>
<dbReference type="Gene3D" id="3.40.50.620">
    <property type="entry name" value="HUPs"/>
    <property type="match status" value="1"/>
</dbReference>
<dbReference type="InterPro" id="IPR014729">
    <property type="entry name" value="Rossmann-like_a/b/a_fold"/>
</dbReference>
<dbReference type="PIRSF" id="PIRSF006276">
    <property type="entry name" value="UspA"/>
    <property type="match status" value="1"/>
</dbReference>
<comment type="subcellular location">
    <subcellularLocation>
        <location evidence="2">Cytoplasm</location>
    </subcellularLocation>
</comment>
<evidence type="ECO:0000256" key="1">
    <source>
        <dbReference type="ARBA" id="ARBA00008791"/>
    </source>
</evidence>
<dbReference type="SUPFAM" id="SSF52402">
    <property type="entry name" value="Adenine nucleotide alpha hydrolases-like"/>
    <property type="match status" value="1"/>
</dbReference>
<evidence type="ECO:0000313" key="4">
    <source>
        <dbReference type="EMBL" id="GGC33823.1"/>
    </source>
</evidence>
<proteinExistence type="inferred from homology"/>
<dbReference type="InterPro" id="IPR006015">
    <property type="entry name" value="Universal_stress_UspA"/>
</dbReference>
<evidence type="ECO:0000256" key="2">
    <source>
        <dbReference type="PIRNR" id="PIRNR006276"/>
    </source>
</evidence>
<dbReference type="Pfam" id="PF00582">
    <property type="entry name" value="Usp"/>
    <property type="match status" value="1"/>
</dbReference>
<dbReference type="EMBL" id="BMIK01000009">
    <property type="protein sequence ID" value="GGC33823.1"/>
    <property type="molecule type" value="Genomic_DNA"/>
</dbReference>
<dbReference type="InterPro" id="IPR006016">
    <property type="entry name" value="UspA"/>
</dbReference>
<keyword evidence="5" id="KW-1185">Reference proteome</keyword>
<reference evidence="5" key="1">
    <citation type="journal article" date="2019" name="Int. J. Syst. Evol. Microbiol.">
        <title>The Global Catalogue of Microorganisms (GCM) 10K type strain sequencing project: providing services to taxonomists for standard genome sequencing and annotation.</title>
        <authorList>
            <consortium name="The Broad Institute Genomics Platform"/>
            <consortium name="The Broad Institute Genome Sequencing Center for Infectious Disease"/>
            <person name="Wu L."/>
            <person name="Ma J."/>
        </authorList>
    </citation>
    <scope>NUCLEOTIDE SEQUENCE [LARGE SCALE GENOMIC DNA]</scope>
    <source>
        <strain evidence="5">CGMCC 1.15342</strain>
    </source>
</reference>
<dbReference type="PRINTS" id="PR01438">
    <property type="entry name" value="UNVRSLSTRESS"/>
</dbReference>
<dbReference type="PANTHER" id="PTHR46268:SF6">
    <property type="entry name" value="UNIVERSAL STRESS PROTEIN UP12"/>
    <property type="match status" value="1"/>
</dbReference>
<protein>
    <recommendedName>
        <fullName evidence="2">Universal stress protein</fullName>
    </recommendedName>
</protein>
<dbReference type="PANTHER" id="PTHR46268">
    <property type="entry name" value="STRESS RESPONSE PROTEIN NHAX"/>
    <property type="match status" value="1"/>
</dbReference>
<evidence type="ECO:0000259" key="3">
    <source>
        <dbReference type="Pfam" id="PF00582"/>
    </source>
</evidence>
<comment type="caution">
    <text evidence="4">The sequence shown here is derived from an EMBL/GenBank/DDBJ whole genome shotgun (WGS) entry which is preliminary data.</text>
</comment>
<organism evidence="4 5">
    <name type="scientific">Parapedobacter defluvii</name>
    <dbReference type="NCBI Taxonomy" id="2045106"/>
    <lineage>
        <taxon>Bacteria</taxon>
        <taxon>Pseudomonadati</taxon>
        <taxon>Bacteroidota</taxon>
        <taxon>Sphingobacteriia</taxon>
        <taxon>Sphingobacteriales</taxon>
        <taxon>Sphingobacteriaceae</taxon>
        <taxon>Parapedobacter</taxon>
    </lineage>
</organism>
<dbReference type="RefSeq" id="WP_188751640.1">
    <property type="nucleotide sequence ID" value="NZ_BMIK01000009.1"/>
</dbReference>
<evidence type="ECO:0000313" key="5">
    <source>
        <dbReference type="Proteomes" id="UP000597338"/>
    </source>
</evidence>
<sequence>MNYKRILIAVDDSSYSMKAARVGFEMARKLNAEVGILYAVNKMQEQANPDLGTTERQQHSLLLAEAEHAINQYIDLYDGIDKVYRFTPEGLPEEEIINLSKEWEADMIVMGTHGRSGLNRILTGSIAEYVIKHAEIPVLVTTPRMK</sequence>
<dbReference type="Proteomes" id="UP000597338">
    <property type="component" value="Unassembled WGS sequence"/>
</dbReference>
<feature type="domain" description="UspA" evidence="3">
    <location>
        <begin position="3"/>
        <end position="141"/>
    </location>
</feature>